<accession>A0AAN6VQU0</accession>
<reference evidence="1" key="2">
    <citation type="submission" date="2023-05" db="EMBL/GenBank/DDBJ databases">
        <authorList>
            <consortium name="Lawrence Berkeley National Laboratory"/>
            <person name="Steindorff A."/>
            <person name="Hensen N."/>
            <person name="Bonometti L."/>
            <person name="Westerberg I."/>
            <person name="Brannstrom I.O."/>
            <person name="Guillou S."/>
            <person name="Cros-Aarteil S."/>
            <person name="Calhoun S."/>
            <person name="Haridas S."/>
            <person name="Kuo A."/>
            <person name="Mondo S."/>
            <person name="Pangilinan J."/>
            <person name="Riley R."/>
            <person name="Labutti K."/>
            <person name="Andreopoulos B."/>
            <person name="Lipzen A."/>
            <person name="Chen C."/>
            <person name="Yanf M."/>
            <person name="Daum C."/>
            <person name="Ng V."/>
            <person name="Clum A."/>
            <person name="Ohm R."/>
            <person name="Martin F."/>
            <person name="Silar P."/>
            <person name="Natvig D."/>
            <person name="Lalanne C."/>
            <person name="Gautier V."/>
            <person name="Ament-Velasquez S.L."/>
            <person name="Kruys A."/>
            <person name="Hutchinson M.I."/>
            <person name="Powell A.J."/>
            <person name="Barry K."/>
            <person name="Miller A.N."/>
            <person name="Grigoriev I.V."/>
            <person name="Debuchy R."/>
            <person name="Gladieux P."/>
            <person name="Thoren M.H."/>
            <person name="Johannesson H."/>
        </authorList>
    </citation>
    <scope>NUCLEOTIDE SEQUENCE</scope>
    <source>
        <strain evidence="1">CBS 538.74</strain>
    </source>
</reference>
<keyword evidence="2" id="KW-1185">Reference proteome</keyword>
<evidence type="ECO:0000313" key="2">
    <source>
        <dbReference type="Proteomes" id="UP001302745"/>
    </source>
</evidence>
<proteinExistence type="predicted"/>
<reference evidence="1" key="1">
    <citation type="journal article" date="2023" name="Mol. Phylogenet. Evol.">
        <title>Genome-scale phylogeny and comparative genomics of the fungal order Sordariales.</title>
        <authorList>
            <person name="Hensen N."/>
            <person name="Bonometti L."/>
            <person name="Westerberg I."/>
            <person name="Brannstrom I.O."/>
            <person name="Guillou S."/>
            <person name="Cros-Aarteil S."/>
            <person name="Calhoun S."/>
            <person name="Haridas S."/>
            <person name="Kuo A."/>
            <person name="Mondo S."/>
            <person name="Pangilinan J."/>
            <person name="Riley R."/>
            <person name="LaButti K."/>
            <person name="Andreopoulos B."/>
            <person name="Lipzen A."/>
            <person name="Chen C."/>
            <person name="Yan M."/>
            <person name="Daum C."/>
            <person name="Ng V."/>
            <person name="Clum A."/>
            <person name="Steindorff A."/>
            <person name="Ohm R.A."/>
            <person name="Martin F."/>
            <person name="Silar P."/>
            <person name="Natvig D.O."/>
            <person name="Lalanne C."/>
            <person name="Gautier V."/>
            <person name="Ament-Velasquez S.L."/>
            <person name="Kruys A."/>
            <person name="Hutchinson M.I."/>
            <person name="Powell A.J."/>
            <person name="Barry K."/>
            <person name="Miller A.N."/>
            <person name="Grigoriev I.V."/>
            <person name="Debuchy R."/>
            <person name="Gladieux P."/>
            <person name="Hiltunen Thoren M."/>
            <person name="Johannesson H."/>
        </authorList>
    </citation>
    <scope>NUCLEOTIDE SEQUENCE</scope>
    <source>
        <strain evidence="1">CBS 538.74</strain>
    </source>
</reference>
<name>A0AAN6VQU0_9PEZI</name>
<dbReference type="Proteomes" id="UP001302745">
    <property type="component" value="Unassembled WGS sequence"/>
</dbReference>
<dbReference type="AlphaFoldDB" id="A0AAN6VQU0"/>
<sequence length="123" mass="12123">MLVVSAVPVMSQLSESASIESVSGCAAVVSTTDICTTCVTAACVIEATVTAGCGGCAATAPTIYHSFPCDQGCGGLGCKTIYNVVTATDSVCTAGPTPTQGDSASSTSVSTAGAARVMPFRLW</sequence>
<organism evidence="1 2">
    <name type="scientific">Chaetomidium leptoderma</name>
    <dbReference type="NCBI Taxonomy" id="669021"/>
    <lineage>
        <taxon>Eukaryota</taxon>
        <taxon>Fungi</taxon>
        <taxon>Dikarya</taxon>
        <taxon>Ascomycota</taxon>
        <taxon>Pezizomycotina</taxon>
        <taxon>Sordariomycetes</taxon>
        <taxon>Sordariomycetidae</taxon>
        <taxon>Sordariales</taxon>
        <taxon>Chaetomiaceae</taxon>
        <taxon>Chaetomidium</taxon>
    </lineage>
</organism>
<comment type="caution">
    <text evidence="1">The sequence shown here is derived from an EMBL/GenBank/DDBJ whole genome shotgun (WGS) entry which is preliminary data.</text>
</comment>
<dbReference type="EMBL" id="MU856879">
    <property type="protein sequence ID" value="KAK4155879.1"/>
    <property type="molecule type" value="Genomic_DNA"/>
</dbReference>
<protein>
    <submittedName>
        <fullName evidence="1">Uncharacterized protein</fullName>
    </submittedName>
</protein>
<gene>
    <name evidence="1" type="ORF">C8A00DRAFT_13135</name>
</gene>
<evidence type="ECO:0000313" key="1">
    <source>
        <dbReference type="EMBL" id="KAK4155879.1"/>
    </source>
</evidence>